<dbReference type="PANTHER" id="PTHR32329">
    <property type="entry name" value="BIFUNCTIONAL PROTEIN [INCLUDES 2-HYDROXYACYL-COA DEHYDRATASE (N-TER) AND ITS ACTIVATOR DOMAIN (C_TERM)-RELATED"/>
    <property type="match status" value="1"/>
</dbReference>
<dbReference type="InterPro" id="IPR018709">
    <property type="entry name" value="CoA_activase_DUF2229"/>
</dbReference>
<evidence type="ECO:0000313" key="3">
    <source>
        <dbReference type="Proteomes" id="UP001461341"/>
    </source>
</evidence>
<proteinExistence type="predicted"/>
<evidence type="ECO:0000313" key="2">
    <source>
        <dbReference type="EMBL" id="WZL75727.1"/>
    </source>
</evidence>
<dbReference type="Proteomes" id="UP001461341">
    <property type="component" value="Chromosome"/>
</dbReference>
<organism evidence="2 3">
    <name type="scientific">Thermatribacter velox</name>
    <dbReference type="NCBI Taxonomy" id="3039681"/>
    <lineage>
        <taxon>Bacteria</taxon>
        <taxon>Pseudomonadati</taxon>
        <taxon>Atribacterota</taxon>
        <taxon>Atribacteria</taxon>
        <taxon>Atribacterales</taxon>
        <taxon>Thermatribacteraceae</taxon>
        <taxon>Thermatribacter</taxon>
    </lineage>
</organism>
<keyword evidence="3" id="KW-1185">Reference proteome</keyword>
<dbReference type="PANTHER" id="PTHR32329:SF2">
    <property type="entry name" value="BIFUNCTIONAL PROTEIN [INCLUDES 2-HYDROXYACYL-COA DEHYDRATASE (N-TER) AND ITS ACTIVATOR DOMAIN (C_TERM)"/>
    <property type="match status" value="1"/>
</dbReference>
<dbReference type="RefSeq" id="WP_369017877.1">
    <property type="nucleotide sequence ID" value="NZ_CP121689.1"/>
</dbReference>
<name>A0ABZ2YA74_9BACT</name>
<feature type="domain" description="DUF2229" evidence="1">
    <location>
        <begin position="3"/>
        <end position="218"/>
    </location>
</feature>
<dbReference type="EMBL" id="CP121689">
    <property type="protein sequence ID" value="WZL75727.1"/>
    <property type="molecule type" value="Genomic_DNA"/>
</dbReference>
<protein>
    <submittedName>
        <fullName evidence="2">Acyl-CoA dehydratase activase-related protein</fullName>
    </submittedName>
</protein>
<sequence>MKKVGLPRGLLFYRFYFLWKTFLEELGFEVVVSPPTNKEVVHWGLTNSVDEICFPVKVFLGHVFSLIDRVDFLFLPRMVSFHKNEYNCPKILGLPDIVRNLFRYPDENLLDSEVNMRDRGVRGWLQGYLEIGRKLGKSERETMRALSLAEEKHRSFREQVRSGLLPEVLIDGKKPFPSFPEKVLLLGHPYLVSDSYINMNLVQKLADLGFSVFTSEMLPEKDIRKALKLVPKISFWTISNEILGTALHFIRNRGEGVQGLIHLVSFECGPDSLVGEVIERVLKREREELPYLRLEIDEHTGEAGVVTRLEAFVDMIRWRRREVESNFSSPFAS</sequence>
<dbReference type="Pfam" id="PF09989">
    <property type="entry name" value="DUF2229"/>
    <property type="match status" value="1"/>
</dbReference>
<dbReference type="Gene3D" id="3.40.50.11900">
    <property type="match status" value="1"/>
</dbReference>
<evidence type="ECO:0000259" key="1">
    <source>
        <dbReference type="Pfam" id="PF09989"/>
    </source>
</evidence>
<accession>A0ABZ2YA74</accession>
<gene>
    <name evidence="2" type="ORF">QBE54_09070</name>
</gene>
<reference evidence="2 3" key="1">
    <citation type="submission" date="2023-03" db="EMBL/GenBank/DDBJ databases">
        <title>Novel Species.</title>
        <authorList>
            <person name="Ma S."/>
        </authorList>
    </citation>
    <scope>NUCLEOTIDE SEQUENCE [LARGE SCALE GENOMIC DNA]</scope>
    <source>
        <strain evidence="2 3">B11</strain>
    </source>
</reference>
<dbReference type="InterPro" id="IPR051805">
    <property type="entry name" value="Dehydratase_Activator_Redct"/>
</dbReference>